<feature type="compositionally biased region" description="Basic and acidic residues" evidence="1">
    <location>
        <begin position="444"/>
        <end position="469"/>
    </location>
</feature>
<name>C2MEJ9_9PORP</name>
<proteinExistence type="predicted"/>
<protein>
    <recommendedName>
        <fullName evidence="6">DUF3945 domain-containing protein</fullName>
    </recommendedName>
</protein>
<gene>
    <name evidence="4" type="ORF">PORUE0001_1936</name>
</gene>
<comment type="caution">
    <text evidence="4">The sequence shown here is derived from an EMBL/GenBank/DDBJ whole genome shotgun (WGS) entry which is preliminary data.</text>
</comment>
<feature type="domain" description="DUF4099" evidence="3">
    <location>
        <begin position="192"/>
        <end position="264"/>
    </location>
</feature>
<feature type="domain" description="DUF3945" evidence="2">
    <location>
        <begin position="322"/>
        <end position="374"/>
    </location>
</feature>
<dbReference type="OrthoDB" id="1081890at2"/>
<dbReference type="STRING" id="596327.PORUE0001_1936"/>
<dbReference type="InterPro" id="IPR025343">
    <property type="entry name" value="DUF4099"/>
</dbReference>
<sequence>MSTTEYDNREFEVSPDNPSALDEQRAKEELSYGADNYILVAEDRSRVSYGDDVGDMQVVRSIANDGSIDGVSVSDLTDDTAQAVPKFEKEPSGQSVKTGKSGKPKPTIDKDYDIPLLEPFLRNFIRFAKNGNYRLWLVPVLSQGIKGISAGIDNLRQALSDPKNHGEYIKDSRVRPQDYLEAPTVTDGLEAKLASLGLSKQILEERGQLENLLSFKPTDLLPVHIKTGDIDIRTEGRLTLRTQPDGSESISVRCVRKELNLEAPYMCCSFTDQDKESLLETGHLGRVAQLKGADGREFSAYISVDEDTNTLVYVPTARVYIPQTISGVDLSPDQRATLRAGKPLSFSGVSAKGKEYTATIQVDACKRAMSFTFPPTDVKQVLGTRRADGVPTMISGQVLTKEAQDKLAKGETLYLEGLKNSRTKKSFNSYVSYDASTQRVRYSKYDPTDLTKQAQKREMRLIPNDKDAPKQNQSREQSKGRKV</sequence>
<dbReference type="AlphaFoldDB" id="C2MEJ9"/>
<organism evidence="4 5">
    <name type="scientific">Porphyromonas uenonis 60-3</name>
    <dbReference type="NCBI Taxonomy" id="596327"/>
    <lineage>
        <taxon>Bacteria</taxon>
        <taxon>Pseudomonadati</taxon>
        <taxon>Bacteroidota</taxon>
        <taxon>Bacteroidia</taxon>
        <taxon>Bacteroidales</taxon>
        <taxon>Porphyromonadaceae</taxon>
        <taxon>Porphyromonas</taxon>
    </lineage>
</organism>
<evidence type="ECO:0008006" key="6">
    <source>
        <dbReference type="Google" id="ProtNLM"/>
    </source>
</evidence>
<feature type="region of interest" description="Disordered" evidence="1">
    <location>
        <begin position="1"/>
        <end position="26"/>
    </location>
</feature>
<dbReference type="Pfam" id="PF13101">
    <property type="entry name" value="DUF3945"/>
    <property type="match status" value="2"/>
</dbReference>
<evidence type="ECO:0000259" key="2">
    <source>
        <dbReference type="Pfam" id="PF13101"/>
    </source>
</evidence>
<feature type="domain" description="DUF3945" evidence="2">
    <location>
        <begin position="391"/>
        <end position="443"/>
    </location>
</feature>
<dbReference type="RefSeq" id="WP_007366265.1">
    <property type="nucleotide sequence ID" value="NZ_ACLR01000246.1"/>
</dbReference>
<evidence type="ECO:0000256" key="1">
    <source>
        <dbReference type="SAM" id="MobiDB-lite"/>
    </source>
</evidence>
<evidence type="ECO:0000259" key="3">
    <source>
        <dbReference type="Pfam" id="PF13351"/>
    </source>
</evidence>
<feature type="region of interest" description="Disordered" evidence="1">
    <location>
        <begin position="444"/>
        <end position="483"/>
    </location>
</feature>
<reference evidence="4 5" key="1">
    <citation type="submission" date="2009-04" db="EMBL/GenBank/DDBJ databases">
        <authorList>
            <person name="Sebastian Y."/>
            <person name="Madupu R."/>
            <person name="Durkin A.S."/>
            <person name="Torralba M."/>
            <person name="Methe B."/>
            <person name="Sutton G.G."/>
            <person name="Strausberg R.L."/>
            <person name="Nelson K.E."/>
        </authorList>
    </citation>
    <scope>NUCLEOTIDE SEQUENCE [LARGE SCALE GENOMIC DNA]</scope>
    <source>
        <strain evidence="4 5">60-3</strain>
    </source>
</reference>
<accession>C2MEJ9</accession>
<dbReference type="EMBL" id="ACLR01000246">
    <property type="protein sequence ID" value="EEK15849.1"/>
    <property type="molecule type" value="Genomic_DNA"/>
</dbReference>
<dbReference type="Proteomes" id="UP000003303">
    <property type="component" value="Unassembled WGS sequence"/>
</dbReference>
<evidence type="ECO:0000313" key="5">
    <source>
        <dbReference type="Proteomes" id="UP000003303"/>
    </source>
</evidence>
<feature type="region of interest" description="Disordered" evidence="1">
    <location>
        <begin position="83"/>
        <end position="108"/>
    </location>
</feature>
<evidence type="ECO:0000313" key="4">
    <source>
        <dbReference type="EMBL" id="EEK15849.1"/>
    </source>
</evidence>
<dbReference type="eggNOG" id="ENOG502Z86V">
    <property type="taxonomic scope" value="Bacteria"/>
</dbReference>
<dbReference type="InterPro" id="IPR025222">
    <property type="entry name" value="DUF3945"/>
</dbReference>
<keyword evidence="5" id="KW-1185">Reference proteome</keyword>
<dbReference type="Pfam" id="PF13351">
    <property type="entry name" value="DUF4099"/>
    <property type="match status" value="1"/>
</dbReference>
<feature type="compositionally biased region" description="Basic and acidic residues" evidence="1">
    <location>
        <begin position="1"/>
        <end position="12"/>
    </location>
</feature>